<protein>
    <recommendedName>
        <fullName evidence="2">tRNA(Met) cytidine acetate ligase</fullName>
        <ecNumber evidence="2">6.3.4.-</ecNumber>
    </recommendedName>
</protein>
<sequence>MTEKPLISGIVAEFNPLHLGHRYLIRQAKQSSPGGLAIVMSGNFVQRGEPAAFYKWPRALAALRCGADLVLELPVSFSVAGAERFAFGAVSVLNALGCVDRLVFGSESGDVKALFFIAETLLSPAFQAAVKNRLAFGVPFAAARQAAARELLGDPAALLQEPNNILGIEYCKALLRTHSSMRPQTVKRIGAPHDAQSFAPQTQIASASQIRQRLLQNESFASYVPEEVYPIFQRELLAGRAPASLSALETALLARLRSMSREELSQLPDISEGLENRIYSSIRTSASLEQLLISIKSKRYSHARIRRILLSAFLGLNQRELPETPAYLRVLAFNETGREMLRVMRHTASLPIVTNAGDFTRLGGGARAMFETECSTTDLYSLCTPEKGPCGLEMTCAYWERKDFFGNSNQGNGIPELRPVRTYQQRHHRSDGDD</sequence>
<dbReference type="GO" id="GO:0000049">
    <property type="term" value="F:tRNA binding"/>
    <property type="evidence" value="ECO:0007669"/>
    <property type="project" value="UniProtKB-KW"/>
</dbReference>
<keyword evidence="2" id="KW-0694">RNA-binding</keyword>
<organism evidence="4 5">
    <name type="scientific">Faecalispora sporosphaeroides</name>
    <dbReference type="NCBI Taxonomy" id="1549"/>
    <lineage>
        <taxon>Bacteria</taxon>
        <taxon>Bacillati</taxon>
        <taxon>Bacillota</taxon>
        <taxon>Clostridia</taxon>
        <taxon>Eubacteriales</taxon>
        <taxon>Oscillospiraceae</taxon>
        <taxon>Faecalispora</taxon>
    </lineage>
</organism>
<dbReference type="GO" id="GO:0006400">
    <property type="term" value="P:tRNA modification"/>
    <property type="evidence" value="ECO:0007669"/>
    <property type="project" value="UniProtKB-UniRule"/>
</dbReference>
<dbReference type="PANTHER" id="PTHR37825:SF1">
    <property type="entry name" value="TRNA(MET) CYTIDINE ACETATE LIGASE"/>
    <property type="match status" value="1"/>
</dbReference>
<dbReference type="Pfam" id="PF05636">
    <property type="entry name" value="HIGH_NTase1"/>
    <property type="match status" value="1"/>
</dbReference>
<feature type="binding site" evidence="2">
    <location>
        <begin position="188"/>
        <end position="189"/>
    </location>
    <ligand>
        <name>ATP</name>
        <dbReference type="ChEBI" id="CHEBI:30616"/>
    </ligand>
</feature>
<feature type="binding site" evidence="2">
    <location>
        <position position="105"/>
    </location>
    <ligand>
        <name>ATP</name>
        <dbReference type="ChEBI" id="CHEBI:30616"/>
    </ligand>
</feature>
<keyword evidence="1 2" id="KW-0819">tRNA processing</keyword>
<keyword evidence="2" id="KW-0547">Nucleotide-binding</keyword>
<dbReference type="EC" id="6.3.4.-" evidence="2"/>
<dbReference type="Gene3D" id="3.40.50.620">
    <property type="entry name" value="HUPs"/>
    <property type="match status" value="1"/>
</dbReference>
<comment type="function">
    <text evidence="2">Catalyzes the formation of N(4)-acetylcytidine (ac(4)C) at the wobble position of elongator tRNA(Met), using acetate and ATP as substrates. First activates an acetate ion to form acetyladenylate (Ac-AMP) and then transfers the acetyl group to tRNA to form ac(4)C34.</text>
</comment>
<comment type="similarity">
    <text evidence="2">Belongs to the TmcAL family.</text>
</comment>
<dbReference type="RefSeq" id="WP_326839653.1">
    <property type="nucleotide sequence ID" value="NZ_SVNY01000001.1"/>
</dbReference>
<proteinExistence type="inferred from homology"/>
<evidence type="ECO:0000256" key="2">
    <source>
        <dbReference type="HAMAP-Rule" id="MF_01539"/>
    </source>
</evidence>
<feature type="region of interest" description="Disordered" evidence="3">
    <location>
        <begin position="410"/>
        <end position="434"/>
    </location>
</feature>
<dbReference type="HAMAP" id="MF_01539">
    <property type="entry name" value="TmcAL"/>
    <property type="match status" value="1"/>
</dbReference>
<keyword evidence="2" id="KW-0436">Ligase</keyword>
<dbReference type="Proteomes" id="UP000754750">
    <property type="component" value="Unassembled WGS sequence"/>
</dbReference>
<keyword evidence="2" id="KW-0963">Cytoplasm</keyword>
<dbReference type="NCBIfam" id="NF010191">
    <property type="entry name" value="PRK13670.1"/>
    <property type="match status" value="1"/>
</dbReference>
<feature type="binding site" evidence="2">
    <location>
        <begin position="11"/>
        <end position="24"/>
    </location>
    <ligand>
        <name>ATP</name>
        <dbReference type="ChEBI" id="CHEBI:30616"/>
    </ligand>
</feature>
<comment type="subcellular location">
    <subcellularLocation>
        <location evidence="2">Cytoplasm</location>
    </subcellularLocation>
</comment>
<name>A0A928Q1C4_9FIRM</name>
<evidence type="ECO:0000256" key="3">
    <source>
        <dbReference type="SAM" id="MobiDB-lite"/>
    </source>
</evidence>
<dbReference type="SUPFAM" id="SSF52374">
    <property type="entry name" value="Nucleotidylyl transferase"/>
    <property type="match status" value="1"/>
</dbReference>
<feature type="compositionally biased region" description="Basic residues" evidence="3">
    <location>
        <begin position="424"/>
        <end position="434"/>
    </location>
</feature>
<gene>
    <name evidence="2" type="primary">tmcAL</name>
    <name evidence="4" type="ORF">E7512_00350</name>
</gene>
<comment type="catalytic activity">
    <reaction evidence="2">
        <text>cytidine(34) in elongator tRNA(Met) + acetate + ATP = N(4)-acetylcytidine(34) in elongator tRNA(Met) + AMP + diphosphate</text>
        <dbReference type="Rhea" id="RHEA:58144"/>
        <dbReference type="Rhea" id="RHEA-COMP:10693"/>
        <dbReference type="Rhea" id="RHEA-COMP:10694"/>
        <dbReference type="ChEBI" id="CHEBI:30089"/>
        <dbReference type="ChEBI" id="CHEBI:30616"/>
        <dbReference type="ChEBI" id="CHEBI:33019"/>
        <dbReference type="ChEBI" id="CHEBI:74900"/>
        <dbReference type="ChEBI" id="CHEBI:82748"/>
        <dbReference type="ChEBI" id="CHEBI:456215"/>
    </reaction>
</comment>
<reference evidence="4" key="1">
    <citation type="submission" date="2019-04" db="EMBL/GenBank/DDBJ databases">
        <title>Evolution of Biomass-Degrading Anaerobic Consortia Revealed by Metagenomics.</title>
        <authorList>
            <person name="Peng X."/>
        </authorList>
    </citation>
    <scope>NUCLEOTIDE SEQUENCE</scope>
    <source>
        <strain evidence="4">SIG551</strain>
    </source>
</reference>
<dbReference type="EMBL" id="SVNY01000001">
    <property type="protein sequence ID" value="MBE6832034.1"/>
    <property type="molecule type" value="Genomic_DNA"/>
</dbReference>
<evidence type="ECO:0000313" key="4">
    <source>
        <dbReference type="EMBL" id="MBE6832034.1"/>
    </source>
</evidence>
<dbReference type="AlphaFoldDB" id="A0A928Q1C4"/>
<comment type="caution">
    <text evidence="4">The sequence shown here is derived from an EMBL/GenBank/DDBJ whole genome shotgun (WGS) entry which is preliminary data.</text>
</comment>
<dbReference type="InterPro" id="IPR014729">
    <property type="entry name" value="Rossmann-like_a/b/a_fold"/>
</dbReference>
<evidence type="ECO:0000313" key="5">
    <source>
        <dbReference type="Proteomes" id="UP000754750"/>
    </source>
</evidence>
<dbReference type="PANTHER" id="PTHR37825">
    <property type="entry name" value="TRNA(MET) CYTIDINE ACETATE LIGASE"/>
    <property type="match status" value="1"/>
</dbReference>
<feature type="binding site" evidence="2">
    <location>
        <position position="163"/>
    </location>
    <ligand>
        <name>ATP</name>
        <dbReference type="ChEBI" id="CHEBI:30616"/>
    </ligand>
</feature>
<keyword evidence="2" id="KW-0067">ATP-binding</keyword>
<dbReference type="GO" id="GO:0005524">
    <property type="term" value="F:ATP binding"/>
    <property type="evidence" value="ECO:0007669"/>
    <property type="project" value="UniProtKB-KW"/>
</dbReference>
<accession>A0A928Q1C4</accession>
<keyword evidence="2" id="KW-0820">tRNA-binding</keyword>
<dbReference type="GO" id="GO:0005737">
    <property type="term" value="C:cytoplasm"/>
    <property type="evidence" value="ECO:0007669"/>
    <property type="project" value="UniProtKB-SubCell"/>
</dbReference>
<dbReference type="InterPro" id="IPR008513">
    <property type="entry name" value="tRNA(Met)_cyd_acetate_ligase"/>
</dbReference>
<dbReference type="GO" id="GO:0016879">
    <property type="term" value="F:ligase activity, forming carbon-nitrogen bonds"/>
    <property type="evidence" value="ECO:0007669"/>
    <property type="project" value="UniProtKB-UniRule"/>
</dbReference>
<evidence type="ECO:0000256" key="1">
    <source>
        <dbReference type="ARBA" id="ARBA00022694"/>
    </source>
</evidence>